<evidence type="ECO:0000256" key="3">
    <source>
        <dbReference type="ARBA" id="ARBA00023054"/>
    </source>
</evidence>
<evidence type="ECO:0000256" key="1">
    <source>
        <dbReference type="ARBA" id="ARBA00004555"/>
    </source>
</evidence>
<evidence type="ECO:0000256" key="2">
    <source>
        <dbReference type="ARBA" id="ARBA00023034"/>
    </source>
</evidence>
<feature type="region of interest" description="Disordered" evidence="5">
    <location>
        <begin position="59"/>
        <end position="87"/>
    </location>
</feature>
<name>A0A653BY39_CALMS</name>
<proteinExistence type="predicted"/>
<feature type="coiled-coil region" evidence="4">
    <location>
        <begin position="1066"/>
        <end position="1139"/>
    </location>
</feature>
<feature type="domain" description="GRIP" evidence="6">
    <location>
        <begin position="1241"/>
        <end position="1293"/>
    </location>
</feature>
<dbReference type="GO" id="GO:0031267">
    <property type="term" value="F:small GTPase binding"/>
    <property type="evidence" value="ECO:0007669"/>
    <property type="project" value="TreeGrafter"/>
</dbReference>
<evidence type="ECO:0000313" key="8">
    <source>
        <dbReference type="Proteomes" id="UP000410492"/>
    </source>
</evidence>
<dbReference type="PANTHER" id="PTHR18921:SF2">
    <property type="entry name" value="THYROID RECEPTOR-INTERACTING PROTEIN 11"/>
    <property type="match status" value="1"/>
</dbReference>
<feature type="compositionally biased region" description="Basic and acidic residues" evidence="5">
    <location>
        <begin position="59"/>
        <end position="73"/>
    </location>
</feature>
<protein>
    <recommendedName>
        <fullName evidence="6">GRIP domain-containing protein</fullName>
    </recommendedName>
</protein>
<sequence>MSWINFNDSLNSIKGHISTFANNVLTEEDEAQDTPSVDYKKLYEDQKQEIESLRKALKEHESQIQKNGERDTTWDWSEDSSSTANDSETISNLKLEVKKLQKYNNDLLNQLDELDREHQQNLGGVLAIKEKLLIKVKSLEDEIASLKNENELVKKNEEKFKKEVEDMKAVVESLRNSSFSSLVHSEGDSSENAVEDYKKEAEKLENEVEELRKTIEALQNGDRLNNIDSKSLFEENQKLKFELEEQKKEVNVLSDSEERLKNIVEKYRKDTEKLEKEIDTLNRALKSNSDNKNVVQENQKLKMDLEEKKKQISVLKSSEETLQKVVEKYKQNIGDTENFLEEKQLLLSELQKARSEIEMYEQKSLQDEKHCEKLAFILESYEKQVRSLNDELEELKAQKRENPVMDRELRQELENIEEDCKDQLTTLQQELDIIAVKDEDLQKLKKKIDELEEEIKELTDENNNMKEDMKDLQSIHEKAMLDLHDKYINVVTENIKKIQDTGLVDLDIYYSEKDPHINAFQKQIENIVNVLVDFRNKCESLEKETLSLTEEKNRILNEKNVEIEKLMSNSEMLSQEVMQKGKLIKDYENEINELSKNNKLLITDLEKLKNKRLQTISESDEDNVVLLECQLENANRRIEDLERVIDDLEKQNKREVSDEDTEIEVNKHKELYQEFLNTFDQMQIDYDTLKTDFEDMKQKSQIAEKENSDLKSFLEKMRIDYENVEYQLSEVRINGQEELEQAKEKIDLLLMERDELSKLNENLSKDFEETKCNVIVLREKLALEQDKRKNTDVWVKQLTEKLQNYEEAETKLRLQYDTMCRDLQTMTDAKNKLEISLSNTTRELEGLKVKYEELLERDSLKDEHDTSEKLLETIKLNTEAEKHQKVEETPSTKDDVEDLAQLKASIDALTEERNRLKLDYESQLAESLARYNDLQQQFQELTNARNELVNIVTTKHNESVAYHGEIQRLTQILLQETEKSKKLEEQLNELQSKTDESEMEKLSDQNNFLREKCEVLAKNLLETQSRVQHLEAEKNEPSEKEIGLQRNIDRLQAHLIEMEEHYTQELLQSEHKVQELTMKVKELEEREKNSSNIYTSVSIRANQQVESLQSQLQMVVAERDSLRKQVSDAEDQISKHSAALANLQFVLEQFQKDKEKDIHKETERIRRRINIEKQVQEELKKEIECLKSQLDESKQGLLAASRLSDQLENTKKTVTVLKKEVSQLQEKLSKKEEELGNIARQTDGKVDKSLVKNLVVGFISSNNNLTKDQAQILKIISTVLDFSQEDHKKLDVKQQQGSWLSSLLSPHTDTHQKMSQESLSQAFIKFLESESKPREVPSLLNSKDVPMSNSNNNETPRQSPLVLNEVVLPTFTEFAQNRNSSSILKNVLKDGNN</sequence>
<dbReference type="GO" id="GO:0006888">
    <property type="term" value="P:endoplasmic reticulum to Golgi vesicle-mediated transport"/>
    <property type="evidence" value="ECO:0007669"/>
    <property type="project" value="TreeGrafter"/>
</dbReference>
<feature type="coiled-coil region" evidence="4">
    <location>
        <begin position="899"/>
        <end position="1033"/>
    </location>
</feature>
<dbReference type="GO" id="GO:0005794">
    <property type="term" value="C:Golgi apparatus"/>
    <property type="evidence" value="ECO:0007669"/>
    <property type="project" value="UniProtKB-SubCell"/>
</dbReference>
<keyword evidence="8" id="KW-1185">Reference proteome</keyword>
<feature type="coiled-coil region" evidence="4">
    <location>
        <begin position="686"/>
        <end position="857"/>
    </location>
</feature>
<feature type="compositionally biased region" description="Polar residues" evidence="5">
    <location>
        <begin position="1347"/>
        <end position="1358"/>
    </location>
</feature>
<evidence type="ECO:0000256" key="5">
    <source>
        <dbReference type="SAM" id="MobiDB-lite"/>
    </source>
</evidence>
<dbReference type="Proteomes" id="UP000410492">
    <property type="component" value="Unassembled WGS sequence"/>
</dbReference>
<evidence type="ECO:0000313" key="7">
    <source>
        <dbReference type="EMBL" id="VEN40473.1"/>
    </source>
</evidence>
<feature type="coiled-coil region" evidence="4">
    <location>
        <begin position="524"/>
        <end position="658"/>
    </location>
</feature>
<evidence type="ECO:0000259" key="6">
    <source>
        <dbReference type="PROSITE" id="PS50913"/>
    </source>
</evidence>
<organism evidence="7 8">
    <name type="scientific">Callosobruchus maculatus</name>
    <name type="common">Southern cowpea weevil</name>
    <name type="synonym">Pulse bruchid</name>
    <dbReference type="NCBI Taxonomy" id="64391"/>
    <lineage>
        <taxon>Eukaryota</taxon>
        <taxon>Metazoa</taxon>
        <taxon>Ecdysozoa</taxon>
        <taxon>Arthropoda</taxon>
        <taxon>Hexapoda</taxon>
        <taxon>Insecta</taxon>
        <taxon>Pterygota</taxon>
        <taxon>Neoptera</taxon>
        <taxon>Endopterygota</taxon>
        <taxon>Coleoptera</taxon>
        <taxon>Polyphaga</taxon>
        <taxon>Cucujiformia</taxon>
        <taxon>Chrysomeloidea</taxon>
        <taxon>Chrysomelidae</taxon>
        <taxon>Bruchinae</taxon>
        <taxon>Bruchini</taxon>
        <taxon>Callosobruchus</taxon>
    </lineage>
</organism>
<keyword evidence="2" id="KW-0333">Golgi apparatus</keyword>
<accession>A0A653BY39</accession>
<gene>
    <name evidence="7" type="ORF">CALMAC_LOCUS4628</name>
</gene>
<dbReference type="GO" id="GO:0007030">
    <property type="term" value="P:Golgi organization"/>
    <property type="evidence" value="ECO:0007669"/>
    <property type="project" value="TreeGrafter"/>
</dbReference>
<reference evidence="7 8" key="1">
    <citation type="submission" date="2019-01" db="EMBL/GenBank/DDBJ databases">
        <authorList>
            <person name="Sayadi A."/>
        </authorList>
    </citation>
    <scope>NUCLEOTIDE SEQUENCE [LARGE SCALE GENOMIC DNA]</scope>
</reference>
<dbReference type="PANTHER" id="PTHR18921">
    <property type="entry name" value="MYOSIN HEAVY CHAIN - RELATED"/>
    <property type="match status" value="1"/>
</dbReference>
<feature type="region of interest" description="Disordered" evidence="5">
    <location>
        <begin position="1335"/>
        <end position="1358"/>
    </location>
</feature>
<dbReference type="OrthoDB" id="425925at2759"/>
<keyword evidence="3 4" id="KW-0175">Coiled coil</keyword>
<dbReference type="PROSITE" id="PS50913">
    <property type="entry name" value="GRIP"/>
    <property type="match status" value="1"/>
</dbReference>
<feature type="coiled-coil region" evidence="4">
    <location>
        <begin position="1169"/>
        <end position="1241"/>
    </location>
</feature>
<dbReference type="EMBL" id="CAACVG010006541">
    <property type="protein sequence ID" value="VEN40473.1"/>
    <property type="molecule type" value="Genomic_DNA"/>
</dbReference>
<comment type="subcellular location">
    <subcellularLocation>
        <location evidence="1">Golgi apparatus</location>
    </subcellularLocation>
</comment>
<dbReference type="SMART" id="SM00755">
    <property type="entry name" value="Grip"/>
    <property type="match status" value="1"/>
</dbReference>
<dbReference type="InterPro" id="IPR000237">
    <property type="entry name" value="GRIP_dom"/>
</dbReference>
<evidence type="ECO:0000256" key="4">
    <source>
        <dbReference type="SAM" id="Coils"/>
    </source>
</evidence>
<dbReference type="Pfam" id="PF01465">
    <property type="entry name" value="GRIP"/>
    <property type="match status" value="1"/>
</dbReference>